<dbReference type="Proteomes" id="UP000652477">
    <property type="component" value="Unassembled WGS sequence"/>
</dbReference>
<dbReference type="GO" id="GO:0097367">
    <property type="term" value="F:carbohydrate derivative binding"/>
    <property type="evidence" value="ECO:0007669"/>
    <property type="project" value="InterPro"/>
</dbReference>
<dbReference type="InterPro" id="IPR009057">
    <property type="entry name" value="Homeodomain-like_sf"/>
</dbReference>
<dbReference type="PROSITE" id="PS51464">
    <property type="entry name" value="SIS"/>
    <property type="match status" value="1"/>
</dbReference>
<reference evidence="6" key="1">
    <citation type="submission" date="2020-08" db="EMBL/GenBank/DDBJ databases">
        <title>Genome public.</title>
        <authorList>
            <person name="Liu C."/>
            <person name="Sun Q."/>
        </authorList>
    </citation>
    <scope>NUCLEOTIDE SEQUENCE</scope>
    <source>
        <strain evidence="6">NSJ-55</strain>
    </source>
</reference>
<dbReference type="RefSeq" id="WP_186875149.1">
    <property type="nucleotide sequence ID" value="NZ_JACOPF010000001.1"/>
</dbReference>
<evidence type="ECO:0000256" key="3">
    <source>
        <dbReference type="ARBA" id="ARBA00023163"/>
    </source>
</evidence>
<dbReference type="InterPro" id="IPR001347">
    <property type="entry name" value="SIS_dom"/>
</dbReference>
<dbReference type="InterPro" id="IPR000281">
    <property type="entry name" value="HTH_RpiR"/>
</dbReference>
<organism evidence="6 7">
    <name type="scientific">Mediterraneibacter hominis</name>
    <dbReference type="NCBI Taxonomy" id="2763054"/>
    <lineage>
        <taxon>Bacteria</taxon>
        <taxon>Bacillati</taxon>
        <taxon>Bacillota</taxon>
        <taxon>Clostridia</taxon>
        <taxon>Lachnospirales</taxon>
        <taxon>Lachnospiraceae</taxon>
        <taxon>Mediterraneibacter</taxon>
    </lineage>
</organism>
<keyword evidence="2" id="KW-0238">DNA-binding</keyword>
<dbReference type="InterPro" id="IPR036388">
    <property type="entry name" value="WH-like_DNA-bd_sf"/>
</dbReference>
<keyword evidence="7" id="KW-1185">Reference proteome</keyword>
<dbReference type="CDD" id="cd05013">
    <property type="entry name" value="SIS_RpiR"/>
    <property type="match status" value="1"/>
</dbReference>
<dbReference type="PANTHER" id="PTHR30514">
    <property type="entry name" value="GLUCOKINASE"/>
    <property type="match status" value="1"/>
</dbReference>
<evidence type="ECO:0000313" key="6">
    <source>
        <dbReference type="EMBL" id="MBC5688542.1"/>
    </source>
</evidence>
<dbReference type="GO" id="GO:0003677">
    <property type="term" value="F:DNA binding"/>
    <property type="evidence" value="ECO:0007669"/>
    <property type="project" value="UniProtKB-KW"/>
</dbReference>
<dbReference type="Gene3D" id="3.40.50.10490">
    <property type="entry name" value="Glucose-6-phosphate isomerase like protein, domain 1"/>
    <property type="match status" value="1"/>
</dbReference>
<dbReference type="GO" id="GO:1901135">
    <property type="term" value="P:carbohydrate derivative metabolic process"/>
    <property type="evidence" value="ECO:0007669"/>
    <property type="project" value="InterPro"/>
</dbReference>
<feature type="domain" description="SIS" evidence="5">
    <location>
        <begin position="122"/>
        <end position="262"/>
    </location>
</feature>
<keyword evidence="1" id="KW-0805">Transcription regulation</keyword>
<keyword evidence="3" id="KW-0804">Transcription</keyword>
<dbReference type="EMBL" id="JACOPF010000001">
    <property type="protein sequence ID" value="MBC5688542.1"/>
    <property type="molecule type" value="Genomic_DNA"/>
</dbReference>
<dbReference type="PROSITE" id="PS51071">
    <property type="entry name" value="HTH_RPIR"/>
    <property type="match status" value="1"/>
</dbReference>
<dbReference type="InterPro" id="IPR047640">
    <property type="entry name" value="RpiR-like"/>
</dbReference>
<evidence type="ECO:0000313" key="7">
    <source>
        <dbReference type="Proteomes" id="UP000652477"/>
    </source>
</evidence>
<gene>
    <name evidence="6" type="ORF">H8S37_06300</name>
</gene>
<evidence type="ECO:0000259" key="4">
    <source>
        <dbReference type="PROSITE" id="PS51071"/>
    </source>
</evidence>
<dbReference type="GO" id="GO:0003700">
    <property type="term" value="F:DNA-binding transcription factor activity"/>
    <property type="evidence" value="ECO:0007669"/>
    <property type="project" value="InterPro"/>
</dbReference>
<name>A0A923LI44_9FIRM</name>
<dbReference type="PANTHER" id="PTHR30514:SF1">
    <property type="entry name" value="HTH-TYPE TRANSCRIPTIONAL REGULATOR HEXR-RELATED"/>
    <property type="match status" value="1"/>
</dbReference>
<dbReference type="Pfam" id="PF01418">
    <property type="entry name" value="HTH_6"/>
    <property type="match status" value="1"/>
</dbReference>
<dbReference type="AlphaFoldDB" id="A0A923LI44"/>
<dbReference type="SUPFAM" id="SSF46689">
    <property type="entry name" value="Homeodomain-like"/>
    <property type="match status" value="1"/>
</dbReference>
<sequence>MNKTQVKLQFLLPSLPRAEKKLAEYMQKNMGQIADMTLAVLSQETGVSEATVLRLCKRLGFTNFIQLRQAFALASIEEEDAELPEIVTEQDNMKAICSKTIQGIIRTLENTQLLMTDEYEIALQKILDAKNIYLFATGDALSSCNYAHAKFSRLGLHTVVCSDVVYQYETALRMTKEDVAIAISSSGRSQNVVNSVKLAKEQGGFVICITQTGRSPLVKYSDISLFISSIDTTIGRDSVNRRVAELVIIDSFYQGIIFSNRAYYKELLYYTMQSSEINKI</sequence>
<dbReference type="InterPro" id="IPR035472">
    <property type="entry name" value="RpiR-like_SIS"/>
</dbReference>
<proteinExistence type="predicted"/>
<protein>
    <submittedName>
        <fullName evidence="6">MurR/RpiR family transcriptional regulator</fullName>
    </submittedName>
</protein>
<accession>A0A923LI44</accession>
<dbReference type="Gene3D" id="1.10.10.10">
    <property type="entry name" value="Winged helix-like DNA-binding domain superfamily/Winged helix DNA-binding domain"/>
    <property type="match status" value="1"/>
</dbReference>
<dbReference type="InterPro" id="IPR046348">
    <property type="entry name" value="SIS_dom_sf"/>
</dbReference>
<dbReference type="SUPFAM" id="SSF53697">
    <property type="entry name" value="SIS domain"/>
    <property type="match status" value="1"/>
</dbReference>
<dbReference type="Pfam" id="PF01380">
    <property type="entry name" value="SIS"/>
    <property type="match status" value="1"/>
</dbReference>
<evidence type="ECO:0000256" key="2">
    <source>
        <dbReference type="ARBA" id="ARBA00023125"/>
    </source>
</evidence>
<evidence type="ECO:0000256" key="1">
    <source>
        <dbReference type="ARBA" id="ARBA00023015"/>
    </source>
</evidence>
<evidence type="ECO:0000259" key="5">
    <source>
        <dbReference type="PROSITE" id="PS51464"/>
    </source>
</evidence>
<feature type="domain" description="HTH rpiR-type" evidence="4">
    <location>
        <begin position="2"/>
        <end position="78"/>
    </location>
</feature>
<comment type="caution">
    <text evidence="6">The sequence shown here is derived from an EMBL/GenBank/DDBJ whole genome shotgun (WGS) entry which is preliminary data.</text>
</comment>